<protein>
    <submittedName>
        <fullName evidence="2">Uncharacterized protein</fullName>
    </submittedName>
</protein>
<feature type="transmembrane region" description="Helical" evidence="1">
    <location>
        <begin position="93"/>
        <end position="111"/>
    </location>
</feature>
<accession>K1WGE5</accession>
<dbReference type="InParanoid" id="K1WGE5"/>
<dbReference type="AlphaFoldDB" id="K1WGE5"/>
<keyword evidence="1" id="KW-0472">Membrane</keyword>
<evidence type="ECO:0000313" key="2">
    <source>
        <dbReference type="EMBL" id="EKD16605.1"/>
    </source>
</evidence>
<proteinExistence type="predicted"/>
<keyword evidence="1" id="KW-0812">Transmembrane</keyword>
<sequence length="206" mass="23119">MEMRNGPAKALELDLSESNSPEGRIDNSSKRYSEALGIVDYLKLPPCPTTTGSFVRICRLSRKAIRLFNDCIGAHTCHFRATFYIPFPLAPHFNLILIFNFLPIALFWVIGPANPGLPKTFVAKPIQDENEDELWAYETLGKLQGDVIPRCYGSIKWRDASSTGGGWYSGIAVEYLQEYLRYLQPTDMCENISAKFVSDLDAISAE</sequence>
<name>K1WGE5_MARBU</name>
<evidence type="ECO:0000256" key="1">
    <source>
        <dbReference type="SAM" id="Phobius"/>
    </source>
</evidence>
<dbReference type="OrthoDB" id="3269050at2759"/>
<dbReference type="KEGG" id="mbe:MBM_05074"/>
<organism evidence="2 3">
    <name type="scientific">Marssonina brunnea f. sp. multigermtubi (strain MB_m1)</name>
    <name type="common">Marssonina leaf spot fungus</name>
    <dbReference type="NCBI Taxonomy" id="1072389"/>
    <lineage>
        <taxon>Eukaryota</taxon>
        <taxon>Fungi</taxon>
        <taxon>Dikarya</taxon>
        <taxon>Ascomycota</taxon>
        <taxon>Pezizomycotina</taxon>
        <taxon>Leotiomycetes</taxon>
        <taxon>Helotiales</taxon>
        <taxon>Drepanopezizaceae</taxon>
        <taxon>Drepanopeziza</taxon>
    </lineage>
</organism>
<keyword evidence="3" id="KW-1185">Reference proteome</keyword>
<dbReference type="Proteomes" id="UP000006753">
    <property type="component" value="Unassembled WGS sequence"/>
</dbReference>
<dbReference type="EMBL" id="JH921438">
    <property type="protein sequence ID" value="EKD16605.1"/>
    <property type="molecule type" value="Genomic_DNA"/>
</dbReference>
<evidence type="ECO:0000313" key="3">
    <source>
        <dbReference type="Proteomes" id="UP000006753"/>
    </source>
</evidence>
<reference evidence="2 3" key="1">
    <citation type="journal article" date="2012" name="BMC Genomics">
        <title>Sequencing the genome of Marssonina brunnea reveals fungus-poplar co-evolution.</title>
        <authorList>
            <person name="Zhu S."/>
            <person name="Cao Y.-Z."/>
            <person name="Jiang C."/>
            <person name="Tan B.-Y."/>
            <person name="Wang Z."/>
            <person name="Feng S."/>
            <person name="Zhang L."/>
            <person name="Su X.-H."/>
            <person name="Brejova B."/>
            <person name="Vinar T."/>
            <person name="Xu M."/>
            <person name="Wang M.-X."/>
            <person name="Zhang S.-G."/>
            <person name="Huang M.-R."/>
            <person name="Wu R."/>
            <person name="Zhou Y."/>
        </authorList>
    </citation>
    <scope>NUCLEOTIDE SEQUENCE [LARGE SCALE GENOMIC DNA]</scope>
    <source>
        <strain evidence="2 3">MB_m1</strain>
    </source>
</reference>
<dbReference type="HOGENOM" id="CLU_1332173_0_0_1"/>
<keyword evidence="1" id="KW-1133">Transmembrane helix</keyword>
<gene>
    <name evidence="2" type="ORF">MBM_05074</name>
</gene>